<feature type="region of interest" description="Disordered" evidence="1">
    <location>
        <begin position="53"/>
        <end position="72"/>
    </location>
</feature>
<comment type="caution">
    <text evidence="2">The sequence shown here is derived from an EMBL/GenBank/DDBJ whole genome shotgun (WGS) entry which is preliminary data.</text>
</comment>
<dbReference type="AlphaFoldDB" id="A0AAE0KUA6"/>
<dbReference type="PANTHER" id="PTHR36357">
    <property type="entry name" value="OS03G0148300 PROTEIN"/>
    <property type="match status" value="1"/>
</dbReference>
<feature type="compositionally biased region" description="Basic residues" evidence="1">
    <location>
        <begin position="192"/>
        <end position="210"/>
    </location>
</feature>
<organism evidence="2 3">
    <name type="scientific">Cymbomonas tetramitiformis</name>
    <dbReference type="NCBI Taxonomy" id="36881"/>
    <lineage>
        <taxon>Eukaryota</taxon>
        <taxon>Viridiplantae</taxon>
        <taxon>Chlorophyta</taxon>
        <taxon>Pyramimonadophyceae</taxon>
        <taxon>Pyramimonadales</taxon>
        <taxon>Pyramimonadaceae</taxon>
        <taxon>Cymbomonas</taxon>
    </lineage>
</organism>
<protein>
    <recommendedName>
        <fullName evidence="4">Mesoderm development candidate 2</fullName>
    </recommendedName>
</protein>
<evidence type="ECO:0000256" key="1">
    <source>
        <dbReference type="SAM" id="MobiDB-lite"/>
    </source>
</evidence>
<dbReference type="GO" id="GO:0006457">
    <property type="term" value="P:protein folding"/>
    <property type="evidence" value="ECO:0007669"/>
    <property type="project" value="InterPro"/>
</dbReference>
<sequence>MLPTTNFGKRVQLKWCTLLIVLVGSYISISHAKSRFHIPDDLSDVVDDEEDEEWKEWGKRPEPKKPDPLDPIELGKPVDVKKMMKKQSAGPQLAFARLKTDPKRTKADVDDIGGKWTALLKTGGMADQIYAVDENTILVSIRDGIYMDDIRDFVLSRDETDHFEWNQQKMYRPGEEREPEQPKKPSKEAKEKKSKKKSKKSKKNKKSDEL</sequence>
<dbReference type="InterPro" id="IPR019330">
    <property type="entry name" value="MESD"/>
</dbReference>
<dbReference type="Proteomes" id="UP001190700">
    <property type="component" value="Unassembled WGS sequence"/>
</dbReference>
<dbReference type="Gene3D" id="3.30.70.260">
    <property type="match status" value="1"/>
</dbReference>
<dbReference type="PANTHER" id="PTHR36357:SF1">
    <property type="entry name" value="OS03G0148300 PROTEIN"/>
    <property type="match status" value="1"/>
</dbReference>
<proteinExistence type="predicted"/>
<evidence type="ECO:0000313" key="3">
    <source>
        <dbReference type="Proteomes" id="UP001190700"/>
    </source>
</evidence>
<reference evidence="2 3" key="1">
    <citation type="journal article" date="2015" name="Genome Biol. Evol.">
        <title>Comparative Genomics of a Bacterivorous Green Alga Reveals Evolutionary Causalities and Consequences of Phago-Mixotrophic Mode of Nutrition.</title>
        <authorList>
            <person name="Burns J.A."/>
            <person name="Paasch A."/>
            <person name="Narechania A."/>
            <person name="Kim E."/>
        </authorList>
    </citation>
    <scope>NUCLEOTIDE SEQUENCE [LARGE SCALE GENOMIC DNA]</scope>
    <source>
        <strain evidence="2 3">PLY_AMNH</strain>
    </source>
</reference>
<dbReference type="Pfam" id="PF10185">
    <property type="entry name" value="Mesd"/>
    <property type="match status" value="1"/>
</dbReference>
<keyword evidence="3" id="KW-1185">Reference proteome</keyword>
<dbReference type="EMBL" id="LGRX02017212">
    <property type="protein sequence ID" value="KAK3261033.1"/>
    <property type="molecule type" value="Genomic_DNA"/>
</dbReference>
<evidence type="ECO:0008006" key="4">
    <source>
        <dbReference type="Google" id="ProtNLM"/>
    </source>
</evidence>
<accession>A0AAE0KUA6</accession>
<name>A0AAE0KUA6_9CHLO</name>
<evidence type="ECO:0000313" key="2">
    <source>
        <dbReference type="EMBL" id="KAK3261033.1"/>
    </source>
</evidence>
<feature type="region of interest" description="Disordered" evidence="1">
    <location>
        <begin position="164"/>
        <end position="210"/>
    </location>
</feature>
<feature type="compositionally biased region" description="Basic and acidic residues" evidence="1">
    <location>
        <begin position="55"/>
        <end position="68"/>
    </location>
</feature>
<gene>
    <name evidence="2" type="ORF">CYMTET_30044</name>
</gene>
<feature type="compositionally biased region" description="Basic and acidic residues" evidence="1">
    <location>
        <begin position="172"/>
        <end position="191"/>
    </location>
</feature>